<evidence type="ECO:0000313" key="2">
    <source>
        <dbReference type="Proteomes" id="UP000295060"/>
    </source>
</evidence>
<dbReference type="EMBL" id="SODU01000002">
    <property type="protein sequence ID" value="TDW90357.1"/>
    <property type="molecule type" value="Genomic_DNA"/>
</dbReference>
<sequence>MRRSDLIARGNVSGFAARSFFGGGGFVSGRGRTGCLAAVALVLGYGATVACSDGSAAPAAPSPGIGGSRPPAPVTPTFRTTVAPSAEQPKPGIKLTAVPRADGSFDVTENVRLPAATDRVPLQLPGSGANLPGMMTPTTPLVTGLKLVADDKPVPLEKTTITRADNVPLSVRATKLLLTYRLSGSTVRATPSQTSRAGAAVRPLTASAASALPTDITITSGLLNVVCPLLDEPRCAVGDPPHLTVRPGIPAGKALVVLQLNLPR</sequence>
<proteinExistence type="predicted"/>
<gene>
    <name evidence="1" type="ORF">EV137_4173</name>
</gene>
<protein>
    <recommendedName>
        <fullName evidence="3">Secreted protein</fullName>
    </recommendedName>
</protein>
<name>A0ABY2FGM5_9ACTN</name>
<evidence type="ECO:0008006" key="3">
    <source>
        <dbReference type="Google" id="ProtNLM"/>
    </source>
</evidence>
<organism evidence="1 2">
    <name type="scientific">Kribbella pratensis</name>
    <dbReference type="NCBI Taxonomy" id="2512112"/>
    <lineage>
        <taxon>Bacteria</taxon>
        <taxon>Bacillati</taxon>
        <taxon>Actinomycetota</taxon>
        <taxon>Actinomycetes</taxon>
        <taxon>Propionibacteriales</taxon>
        <taxon>Kribbellaceae</taxon>
        <taxon>Kribbella</taxon>
    </lineage>
</organism>
<keyword evidence="2" id="KW-1185">Reference proteome</keyword>
<comment type="caution">
    <text evidence="1">The sequence shown here is derived from an EMBL/GenBank/DDBJ whole genome shotgun (WGS) entry which is preliminary data.</text>
</comment>
<reference evidence="1 2" key="1">
    <citation type="submission" date="2019-03" db="EMBL/GenBank/DDBJ databases">
        <title>Genomic Encyclopedia of Type Strains, Phase III (KMG-III): the genomes of soil and plant-associated and newly described type strains.</title>
        <authorList>
            <person name="Whitman W."/>
        </authorList>
    </citation>
    <scope>NUCLEOTIDE SEQUENCE [LARGE SCALE GENOMIC DNA]</scope>
    <source>
        <strain evidence="1 2">VKMAc-2574</strain>
    </source>
</reference>
<evidence type="ECO:0000313" key="1">
    <source>
        <dbReference type="EMBL" id="TDW90357.1"/>
    </source>
</evidence>
<dbReference type="Proteomes" id="UP000295060">
    <property type="component" value="Unassembled WGS sequence"/>
</dbReference>
<accession>A0ABY2FGM5</accession>